<evidence type="ECO:0000313" key="9">
    <source>
        <dbReference type="Proteomes" id="UP000304864"/>
    </source>
</evidence>
<keyword evidence="4" id="KW-0963">Cytoplasm</keyword>
<dbReference type="Proteomes" id="UP000304864">
    <property type="component" value="Chromosome"/>
</dbReference>
<evidence type="ECO:0000256" key="3">
    <source>
        <dbReference type="ARBA" id="ARBA00019012"/>
    </source>
</evidence>
<proteinExistence type="inferred from homology"/>
<dbReference type="FunFam" id="3.30.420.40:FF:000097">
    <property type="entry name" value="tRNA threonylcarbamoyladenosine biosynthesis protein TsaB"/>
    <property type="match status" value="1"/>
</dbReference>
<comment type="subcellular location">
    <subcellularLocation>
        <location evidence="1">Cytoplasm</location>
    </subcellularLocation>
</comment>
<dbReference type="EMBL" id="CP040602">
    <property type="protein sequence ID" value="QCU90180.1"/>
    <property type="molecule type" value="Genomic_DNA"/>
</dbReference>
<evidence type="ECO:0000313" key="8">
    <source>
        <dbReference type="EMBL" id="QCU90180.1"/>
    </source>
</evidence>
<dbReference type="AlphaFoldDB" id="A0A4P9K6U5"/>
<evidence type="ECO:0000256" key="4">
    <source>
        <dbReference type="ARBA" id="ARBA00022490"/>
    </source>
</evidence>
<dbReference type="KEGG" id="thig:FE785_05825"/>
<dbReference type="Gene3D" id="3.30.420.40">
    <property type="match status" value="2"/>
</dbReference>
<dbReference type="GO" id="GO:0002949">
    <property type="term" value="P:tRNA threonylcarbamoyladenosine modification"/>
    <property type="evidence" value="ECO:0007669"/>
    <property type="project" value="InterPro"/>
</dbReference>
<dbReference type="NCBIfam" id="TIGR03725">
    <property type="entry name" value="T6A_YeaZ"/>
    <property type="match status" value="1"/>
</dbReference>
<accession>A0A4P9K6U5</accession>
<evidence type="ECO:0000256" key="1">
    <source>
        <dbReference type="ARBA" id="ARBA00004496"/>
    </source>
</evidence>
<sequence>MNSNDLPTILAIETSTVACSVALLIGERSYCRHELLPQRHAQQVLFMVNDVIDEAGIDSTQIDYLAFGEGPGAFTGLRIAAGVVQGLALGWQKPVIAMSSLETMAQDYFQNNVLDSTDKDSQTWSAVLDARMNEIYLLQGLYGRENGVQVTEEVRLMDENSVAEAIAASDVMFGDIDQAYPELVEQFSARADYHKLLPNALYMAQLARGSQDRAALLDDKVPQPLYLRNNVAETIEQRKQKQQKS</sequence>
<name>A0A4P9K6U5_9GAMM</name>
<dbReference type="PANTHER" id="PTHR11735">
    <property type="entry name" value="TRNA N6-ADENOSINE THREONYLCARBAMOYLTRANSFERASE"/>
    <property type="match status" value="1"/>
</dbReference>
<evidence type="ECO:0000256" key="6">
    <source>
        <dbReference type="ARBA" id="ARBA00032446"/>
    </source>
</evidence>
<organism evidence="8 9">
    <name type="scientific">Thiomicrorhabdus sediminis</name>
    <dbReference type="NCBI Taxonomy" id="2580412"/>
    <lineage>
        <taxon>Bacteria</taxon>
        <taxon>Pseudomonadati</taxon>
        <taxon>Pseudomonadota</taxon>
        <taxon>Gammaproteobacteria</taxon>
        <taxon>Thiotrichales</taxon>
        <taxon>Piscirickettsiaceae</taxon>
        <taxon>Thiomicrorhabdus</taxon>
    </lineage>
</organism>
<reference evidence="8 9" key="1">
    <citation type="submission" date="2019-05" db="EMBL/GenBank/DDBJ databases">
        <title>Thiomicrorhabdus sediminis sp. nov, a novel sulfur-oxidizing bacterium isolated from coastal sediment.</title>
        <authorList>
            <person name="Liu X."/>
        </authorList>
    </citation>
    <scope>NUCLEOTIDE SEQUENCE [LARGE SCALE GENOMIC DNA]</scope>
    <source>
        <strain evidence="8 9">G1</strain>
    </source>
</reference>
<keyword evidence="8" id="KW-0808">Transferase</keyword>
<dbReference type="OrthoDB" id="9809995at2"/>
<dbReference type="SUPFAM" id="SSF53067">
    <property type="entry name" value="Actin-like ATPase domain"/>
    <property type="match status" value="2"/>
</dbReference>
<dbReference type="GO" id="GO:0016740">
    <property type="term" value="F:transferase activity"/>
    <property type="evidence" value="ECO:0007669"/>
    <property type="project" value="UniProtKB-KW"/>
</dbReference>
<dbReference type="InterPro" id="IPR000905">
    <property type="entry name" value="Gcp-like_dom"/>
</dbReference>
<keyword evidence="5" id="KW-0819">tRNA processing</keyword>
<comment type="similarity">
    <text evidence="2">Belongs to the KAE1 / TsaD family. TsaB subfamily.</text>
</comment>
<gene>
    <name evidence="8" type="primary">tsaB</name>
    <name evidence="8" type="ORF">FE785_05825</name>
</gene>
<dbReference type="PANTHER" id="PTHR11735:SF11">
    <property type="entry name" value="TRNA THREONYLCARBAMOYLADENOSINE BIOSYNTHESIS PROTEIN TSAB"/>
    <property type="match status" value="1"/>
</dbReference>
<dbReference type="InterPro" id="IPR022496">
    <property type="entry name" value="T6A_TsaB"/>
</dbReference>
<evidence type="ECO:0000256" key="2">
    <source>
        <dbReference type="ARBA" id="ARBA00010493"/>
    </source>
</evidence>
<keyword evidence="9" id="KW-1185">Reference proteome</keyword>
<dbReference type="GO" id="GO:0005829">
    <property type="term" value="C:cytosol"/>
    <property type="evidence" value="ECO:0007669"/>
    <property type="project" value="TreeGrafter"/>
</dbReference>
<dbReference type="Pfam" id="PF00814">
    <property type="entry name" value="TsaD"/>
    <property type="match status" value="1"/>
</dbReference>
<dbReference type="CDD" id="cd24032">
    <property type="entry name" value="ASKHA_NBD_TsaB"/>
    <property type="match status" value="1"/>
</dbReference>
<protein>
    <recommendedName>
        <fullName evidence="3">tRNA threonylcarbamoyladenosine biosynthesis protein TsaB</fullName>
    </recommendedName>
    <alternativeName>
        <fullName evidence="6">t(6)A37 threonylcarbamoyladenosine biosynthesis protein TsaB</fullName>
    </alternativeName>
</protein>
<dbReference type="RefSeq" id="WP_138564856.1">
    <property type="nucleotide sequence ID" value="NZ_CP040602.1"/>
</dbReference>
<feature type="domain" description="Gcp-like" evidence="7">
    <location>
        <begin position="38"/>
        <end position="140"/>
    </location>
</feature>
<evidence type="ECO:0000256" key="5">
    <source>
        <dbReference type="ARBA" id="ARBA00022694"/>
    </source>
</evidence>
<evidence type="ECO:0000259" key="7">
    <source>
        <dbReference type="Pfam" id="PF00814"/>
    </source>
</evidence>
<dbReference type="InterPro" id="IPR043129">
    <property type="entry name" value="ATPase_NBD"/>
</dbReference>